<evidence type="ECO:0000256" key="6">
    <source>
        <dbReference type="SAM" id="Phobius"/>
    </source>
</evidence>
<name>A0A1M4TV10_STRHI</name>
<dbReference type="Proteomes" id="UP000184501">
    <property type="component" value="Unassembled WGS sequence"/>
</dbReference>
<dbReference type="EMBL" id="FQVN01000001">
    <property type="protein sequence ID" value="SHE48310.1"/>
    <property type="molecule type" value="Genomic_DNA"/>
</dbReference>
<dbReference type="InterPro" id="IPR023494">
    <property type="entry name" value="Cyt_c_bgen_Ccs1/CcsB/ResB"/>
</dbReference>
<comment type="subcellular location">
    <subcellularLocation>
        <location evidence="1">Membrane</location>
        <topology evidence="1">Multi-pass membrane protein</topology>
    </subcellularLocation>
</comment>
<keyword evidence="2 6" id="KW-0812">Transmembrane</keyword>
<evidence type="ECO:0000259" key="7">
    <source>
        <dbReference type="Pfam" id="PF05140"/>
    </source>
</evidence>
<reference evidence="8 9" key="1">
    <citation type="submission" date="2016-11" db="EMBL/GenBank/DDBJ databases">
        <authorList>
            <person name="Jaros S."/>
            <person name="Januszkiewicz K."/>
            <person name="Wedrychowicz H."/>
        </authorList>
    </citation>
    <scope>NUCLEOTIDE SEQUENCE [LARGE SCALE GENOMIC DNA]</scope>
    <source>
        <strain evidence="8 9">DSM 44523</strain>
    </source>
</reference>
<dbReference type="InterPro" id="IPR007816">
    <property type="entry name" value="ResB-like_domain"/>
</dbReference>
<dbReference type="GO" id="GO:0017004">
    <property type="term" value="P:cytochrome complex assembly"/>
    <property type="evidence" value="ECO:0007669"/>
    <property type="project" value="UniProtKB-KW"/>
</dbReference>
<sequence length="537" mass="58671">MAGILALLRNTWRGLTAMRTALVLLFLLALAALPGVLLPQYSLNSAKVEQYKAEHDVVGPWLDKLGFFNVFAAPWFAAIYLMLFVSLIGCLVPRTFEFAQQLRAEPTLTPRRLTRMPHYARAEVDADPDAVVAHAKERLRGWRVAVREEADGARTISAERGFLREAGNLVFHFSMMLLLVGLAAGKLYGYEGQVIVRADGSENRQWCNSGLFAYDSFRPGLRVDGTELSPFCVRVDGFQAKYLHTGQADVFHADLTYQDGAASLGNDPDAWRKYGLEVNSPLRVNGDRVYLLGHGYAPRFVVTFPDGQQRTGAVQWKPMDTTTLLSEGATKFDRPGVTDPEQRRKTQLAVTGLFAPTAGYDGTVLTSVFPMPNRPAVAVDVYVGDLGTDSGTPQSIFSIDRRMVDAGRLSKVARKNLELGQELTLDDGTRIRFDGVENWVSLQVSHDPAQEWVLVAAVLVLVGLGGSLLVKRRRLWLRAAPSGDADGTGRTVVEVGGLARTDQAGYGEEFTRLAGGLLAVGRPLAAPGGGRERQDVP</sequence>
<evidence type="ECO:0000256" key="4">
    <source>
        <dbReference type="ARBA" id="ARBA00022989"/>
    </source>
</evidence>
<keyword evidence="5 6" id="KW-0472">Membrane</keyword>
<evidence type="ECO:0000256" key="2">
    <source>
        <dbReference type="ARBA" id="ARBA00022692"/>
    </source>
</evidence>
<keyword evidence="9" id="KW-1185">Reference proteome</keyword>
<gene>
    <name evidence="8" type="ORF">SAMN05444320_101207</name>
</gene>
<organism evidence="8 9">
    <name type="scientific">Streptoalloteichus hindustanus</name>
    <dbReference type="NCBI Taxonomy" id="2017"/>
    <lineage>
        <taxon>Bacteria</taxon>
        <taxon>Bacillati</taxon>
        <taxon>Actinomycetota</taxon>
        <taxon>Actinomycetes</taxon>
        <taxon>Pseudonocardiales</taxon>
        <taxon>Pseudonocardiaceae</taxon>
        <taxon>Streptoalloteichus</taxon>
    </lineage>
</organism>
<dbReference type="RefSeq" id="WP_073479423.1">
    <property type="nucleotide sequence ID" value="NZ_FQVN01000001.1"/>
</dbReference>
<evidence type="ECO:0000256" key="5">
    <source>
        <dbReference type="ARBA" id="ARBA00023136"/>
    </source>
</evidence>
<dbReference type="AlphaFoldDB" id="A0A1M4TV10"/>
<evidence type="ECO:0000313" key="9">
    <source>
        <dbReference type="Proteomes" id="UP000184501"/>
    </source>
</evidence>
<dbReference type="PANTHER" id="PTHR31566:SF0">
    <property type="entry name" value="CYTOCHROME C BIOGENESIS PROTEIN CCS1, CHLOROPLASTIC"/>
    <property type="match status" value="1"/>
</dbReference>
<feature type="transmembrane region" description="Helical" evidence="6">
    <location>
        <begin position="169"/>
        <end position="188"/>
    </location>
</feature>
<feature type="domain" description="ResB-like" evidence="7">
    <location>
        <begin position="18"/>
        <end position="510"/>
    </location>
</feature>
<feature type="transmembrane region" description="Helical" evidence="6">
    <location>
        <begin position="69"/>
        <end position="92"/>
    </location>
</feature>
<evidence type="ECO:0000256" key="3">
    <source>
        <dbReference type="ARBA" id="ARBA00022748"/>
    </source>
</evidence>
<dbReference type="STRING" id="2017.SAMN05444320_101207"/>
<dbReference type="OrthoDB" id="3949537at2"/>
<feature type="transmembrane region" description="Helical" evidence="6">
    <location>
        <begin position="452"/>
        <end position="470"/>
    </location>
</feature>
<proteinExistence type="predicted"/>
<dbReference type="Pfam" id="PF05140">
    <property type="entry name" value="ResB"/>
    <property type="match status" value="1"/>
</dbReference>
<keyword evidence="4 6" id="KW-1133">Transmembrane helix</keyword>
<accession>A0A1M4TV10</accession>
<protein>
    <submittedName>
        <fullName evidence="8">Cytochrome c biogenesis protein</fullName>
    </submittedName>
</protein>
<keyword evidence="3" id="KW-0201">Cytochrome c-type biogenesis</keyword>
<evidence type="ECO:0000256" key="1">
    <source>
        <dbReference type="ARBA" id="ARBA00004141"/>
    </source>
</evidence>
<dbReference type="GO" id="GO:0016020">
    <property type="term" value="C:membrane"/>
    <property type="evidence" value="ECO:0007669"/>
    <property type="project" value="UniProtKB-SubCell"/>
</dbReference>
<evidence type="ECO:0000313" key="8">
    <source>
        <dbReference type="EMBL" id="SHE48310.1"/>
    </source>
</evidence>
<dbReference type="PANTHER" id="PTHR31566">
    <property type="entry name" value="CYTOCHROME C BIOGENESIS PROTEIN CCS1, CHLOROPLASTIC"/>
    <property type="match status" value="1"/>
</dbReference>